<sequence>MFSGLTEPSIAINHIVLAADSIAGIEGAWIPFSEDEGGYTNGSALLKYAPDHTVRRGKRVLRRTAPQAAQDRDDKEKGKGNAVRALLRPGVLYPEAWSRLESGTGRSYLEAEEAKKGVAPNWGFNYLHERRDIEPENDFDDGSRFTMLNMRSRLMQPGETWRRVTMYDDLETIAGWASVKHPDYQTDNACRPDSNNGQISALVVTRIRKVEGGFGIVVAIRHSRFCP</sequence>
<keyword evidence="2" id="KW-1185">Reference proteome</keyword>
<dbReference type="Proteomes" id="UP001497680">
    <property type="component" value="Unassembled WGS sequence"/>
</dbReference>
<protein>
    <submittedName>
        <fullName evidence="1">Uncharacterized protein</fullName>
    </submittedName>
</protein>
<comment type="caution">
    <text evidence="1">The sequence shown here is derived from an EMBL/GenBank/DDBJ whole genome shotgun (WGS) entry which is preliminary data.</text>
</comment>
<accession>A0ACC0D7K8</accession>
<proteinExistence type="predicted"/>
<evidence type="ECO:0000313" key="1">
    <source>
        <dbReference type="EMBL" id="KAI6088505.1"/>
    </source>
</evidence>
<reference evidence="1 2" key="1">
    <citation type="journal article" date="2022" name="New Phytol.">
        <title>Ecological generalism drives hyperdiversity of secondary metabolite gene clusters in xylarialean endophytes.</title>
        <authorList>
            <person name="Franco M.E.E."/>
            <person name="Wisecaver J.H."/>
            <person name="Arnold A.E."/>
            <person name="Ju Y.M."/>
            <person name="Slot J.C."/>
            <person name="Ahrendt S."/>
            <person name="Moore L.P."/>
            <person name="Eastman K.E."/>
            <person name="Scott K."/>
            <person name="Konkel Z."/>
            <person name="Mondo S.J."/>
            <person name="Kuo A."/>
            <person name="Hayes R.D."/>
            <person name="Haridas S."/>
            <person name="Andreopoulos B."/>
            <person name="Riley R."/>
            <person name="LaButti K."/>
            <person name="Pangilinan J."/>
            <person name="Lipzen A."/>
            <person name="Amirebrahimi M."/>
            <person name="Yan J."/>
            <person name="Adam C."/>
            <person name="Keymanesh K."/>
            <person name="Ng V."/>
            <person name="Louie K."/>
            <person name="Northen T."/>
            <person name="Drula E."/>
            <person name="Henrissat B."/>
            <person name="Hsieh H.M."/>
            <person name="Youens-Clark K."/>
            <person name="Lutzoni F."/>
            <person name="Miadlikowska J."/>
            <person name="Eastwood D.C."/>
            <person name="Hamelin R.C."/>
            <person name="Grigoriev I.V."/>
            <person name="U'Ren J.M."/>
        </authorList>
    </citation>
    <scope>NUCLEOTIDE SEQUENCE [LARGE SCALE GENOMIC DNA]</scope>
    <source>
        <strain evidence="1 2">ER1909</strain>
    </source>
</reference>
<evidence type="ECO:0000313" key="2">
    <source>
        <dbReference type="Proteomes" id="UP001497680"/>
    </source>
</evidence>
<dbReference type="EMBL" id="MU394301">
    <property type="protein sequence ID" value="KAI6088505.1"/>
    <property type="molecule type" value="Genomic_DNA"/>
</dbReference>
<gene>
    <name evidence="1" type="ORF">F4821DRAFT_258002</name>
</gene>
<name>A0ACC0D7K8_9PEZI</name>
<organism evidence="1 2">
    <name type="scientific">Hypoxylon rubiginosum</name>
    <dbReference type="NCBI Taxonomy" id="110542"/>
    <lineage>
        <taxon>Eukaryota</taxon>
        <taxon>Fungi</taxon>
        <taxon>Dikarya</taxon>
        <taxon>Ascomycota</taxon>
        <taxon>Pezizomycotina</taxon>
        <taxon>Sordariomycetes</taxon>
        <taxon>Xylariomycetidae</taxon>
        <taxon>Xylariales</taxon>
        <taxon>Hypoxylaceae</taxon>
        <taxon>Hypoxylon</taxon>
    </lineage>
</organism>